<dbReference type="PANTHER" id="PTHR43405:SF1">
    <property type="entry name" value="GLYCOSYL HYDROLASE DIGH"/>
    <property type="match status" value="1"/>
</dbReference>
<evidence type="ECO:0000256" key="2">
    <source>
        <dbReference type="SAM" id="SignalP"/>
    </source>
</evidence>
<dbReference type="STRING" id="512763.DC20_08605"/>
<dbReference type="InterPro" id="IPR003790">
    <property type="entry name" value="GHL10"/>
</dbReference>
<dbReference type="GO" id="GO:0016787">
    <property type="term" value="F:hydrolase activity"/>
    <property type="evidence" value="ECO:0007669"/>
    <property type="project" value="UniProtKB-KW"/>
</dbReference>
<dbReference type="EMBL" id="CP012643">
    <property type="protein sequence ID" value="ALI99025.1"/>
    <property type="molecule type" value="Genomic_DNA"/>
</dbReference>
<gene>
    <name evidence="4" type="ORF">DC20_08605</name>
</gene>
<dbReference type="CDD" id="cd00063">
    <property type="entry name" value="FN3"/>
    <property type="match status" value="1"/>
</dbReference>
<dbReference type="Gene3D" id="2.60.40.10">
    <property type="entry name" value="Immunoglobulins"/>
    <property type="match status" value="1"/>
</dbReference>
<dbReference type="KEGG" id="rti:DC20_08605"/>
<feature type="domain" description="Fibronectin type-III" evidence="3">
    <location>
        <begin position="413"/>
        <end position="514"/>
    </location>
</feature>
<dbReference type="Proteomes" id="UP000061382">
    <property type="component" value="Chromosome"/>
</dbReference>
<evidence type="ECO:0000259" key="3">
    <source>
        <dbReference type="PROSITE" id="PS50853"/>
    </source>
</evidence>
<dbReference type="PANTHER" id="PTHR43405">
    <property type="entry name" value="GLYCOSYL HYDROLASE DIGH"/>
    <property type="match status" value="1"/>
</dbReference>
<evidence type="ECO:0000313" key="4">
    <source>
        <dbReference type="EMBL" id="ALI99025.1"/>
    </source>
</evidence>
<dbReference type="SUPFAM" id="SSF49265">
    <property type="entry name" value="Fibronectin type III"/>
    <property type="match status" value="1"/>
</dbReference>
<name>A0A0P0CRE7_9BACT</name>
<sequence>MKKPFPLPKSGLLTALLCLLIFFVHAQPSPKREFRGVWIATVANIDWPSQKGLSPVTQMEEFRYILDEHQKTGINAVVVQVRPTTDALYRSKKELWSHWLTGKQGQEPNPPYDPLAFQIEEAHKRGMEFHAWFNPYRATHDTISANISPQHITKTRPEWFIQYGGKYYFKPGLPEVRAYIIDVIMDVVRHYDIDAVHFDDYFYPYPTKDPFPDDEDFAKYGTNFTNKDDWRRYNVDEVIRVLSERIKKEKPYVKFGISPFGIWRNKTEEEPRGSDSKGGITNYDHLYADIRGWLEKGWIDYNVPQIYFHLGHPVADYGKLLDWWSKNSFGKHLYVGHGPYKINNDRVYKQWSDPRETGRQIRLNRQTPDVHGSVYFSSKSVMANPNGVQDSLRQFYYANSALLPTMPWLDSIPPLVPTHLIVQNTTEGVSLRWTAPAKAADGNEARYYAIYRVQSDRILNPENPAHLLAIHHGGTTYTDTSAKPGENYIYAVTAVDRLHNESALSYKVGGRRKK</sequence>
<dbReference type="PROSITE" id="PS50853">
    <property type="entry name" value="FN3"/>
    <property type="match status" value="1"/>
</dbReference>
<evidence type="ECO:0000256" key="1">
    <source>
        <dbReference type="ARBA" id="ARBA00022729"/>
    </source>
</evidence>
<evidence type="ECO:0000313" key="5">
    <source>
        <dbReference type="Proteomes" id="UP000061382"/>
    </source>
</evidence>
<dbReference type="InterPro" id="IPR058692">
    <property type="entry name" value="Fn3_SaeA_2nd"/>
</dbReference>
<dbReference type="Pfam" id="PF02638">
    <property type="entry name" value="GHL10"/>
    <property type="match status" value="1"/>
</dbReference>
<accession>A0A0P0CRE7</accession>
<dbReference type="InterPro" id="IPR017853">
    <property type="entry name" value="GH"/>
</dbReference>
<dbReference type="InterPro" id="IPR052177">
    <property type="entry name" value="Divisome_Glycosyl_Hydrolase"/>
</dbReference>
<organism evidence="4 5">
    <name type="scientific">Rufibacter tibetensis</name>
    <dbReference type="NCBI Taxonomy" id="512763"/>
    <lineage>
        <taxon>Bacteria</taxon>
        <taxon>Pseudomonadati</taxon>
        <taxon>Bacteroidota</taxon>
        <taxon>Cytophagia</taxon>
        <taxon>Cytophagales</taxon>
        <taxon>Hymenobacteraceae</taxon>
        <taxon>Rufibacter</taxon>
    </lineage>
</organism>
<dbReference type="Pfam" id="PF25833">
    <property type="entry name" value="Fn3_SaeA_3rd"/>
    <property type="match status" value="1"/>
</dbReference>
<keyword evidence="4" id="KW-0378">Hydrolase</keyword>
<dbReference type="PATRIC" id="fig|512763.3.peg.1895"/>
<keyword evidence="5" id="KW-1185">Reference proteome</keyword>
<keyword evidence="1 2" id="KW-0732">Signal</keyword>
<dbReference type="RefSeq" id="WP_062543459.1">
    <property type="nucleotide sequence ID" value="NZ_CP012643.1"/>
</dbReference>
<dbReference type="AlphaFoldDB" id="A0A0P0CRE7"/>
<reference evidence="4 5" key="1">
    <citation type="submission" date="2015-08" db="EMBL/GenBank/DDBJ databases">
        <title>Complete genome sequence of Rufibacter tibetensis strain 1351t, a radiation-resistant bacterium from tibet plateau.</title>
        <authorList>
            <person name="Dai J."/>
        </authorList>
    </citation>
    <scope>NUCLEOTIDE SEQUENCE [LARGE SCALE GENOMIC DNA]</scope>
    <source>
        <strain evidence="4 5">1351</strain>
    </source>
</reference>
<feature type="signal peptide" evidence="2">
    <location>
        <begin position="1"/>
        <end position="26"/>
    </location>
</feature>
<dbReference type="OrthoDB" id="9773203at2"/>
<dbReference type="InterPro" id="IPR036116">
    <property type="entry name" value="FN3_sf"/>
</dbReference>
<proteinExistence type="predicted"/>
<protein>
    <submittedName>
        <fullName evidence="4">Glycoside hydrolase</fullName>
    </submittedName>
</protein>
<dbReference type="Gene3D" id="3.20.20.80">
    <property type="entry name" value="Glycosidases"/>
    <property type="match status" value="1"/>
</dbReference>
<dbReference type="InterPro" id="IPR013783">
    <property type="entry name" value="Ig-like_fold"/>
</dbReference>
<dbReference type="InterPro" id="IPR003961">
    <property type="entry name" value="FN3_dom"/>
</dbReference>
<feature type="chain" id="PRO_5006042793" evidence="2">
    <location>
        <begin position="27"/>
        <end position="514"/>
    </location>
</feature>
<dbReference type="SUPFAM" id="SSF51445">
    <property type="entry name" value="(Trans)glycosidases"/>
    <property type="match status" value="1"/>
</dbReference>
<dbReference type="SMART" id="SM00060">
    <property type="entry name" value="FN3"/>
    <property type="match status" value="1"/>
</dbReference>